<dbReference type="OrthoDB" id="27226at2759"/>
<proteinExistence type="predicted"/>
<dbReference type="AlphaFoldDB" id="A0A2U1N7N8"/>
<evidence type="ECO:0000313" key="1">
    <source>
        <dbReference type="EMBL" id="PWA69520.1"/>
    </source>
</evidence>
<sequence>MVERYQLLMPLAPICTTIMGTVDVFVNSTCISRSMSGSVPLEKTLAARLDLFKPSLPRVHEFLEKRPQRVSHGVNDIVHKL</sequence>
<accession>A0A2U1N7N8</accession>
<evidence type="ECO:0000313" key="2">
    <source>
        <dbReference type="Proteomes" id="UP000245207"/>
    </source>
</evidence>
<dbReference type="Gene3D" id="1.10.150.210">
    <property type="entry name" value="Phosphoserine phosphatase, domain 2"/>
    <property type="match status" value="1"/>
</dbReference>
<gene>
    <name evidence="1" type="ORF">CTI12_AA298670</name>
</gene>
<organism evidence="1 2">
    <name type="scientific">Artemisia annua</name>
    <name type="common">Sweet wormwood</name>
    <dbReference type="NCBI Taxonomy" id="35608"/>
    <lineage>
        <taxon>Eukaryota</taxon>
        <taxon>Viridiplantae</taxon>
        <taxon>Streptophyta</taxon>
        <taxon>Embryophyta</taxon>
        <taxon>Tracheophyta</taxon>
        <taxon>Spermatophyta</taxon>
        <taxon>Magnoliopsida</taxon>
        <taxon>eudicotyledons</taxon>
        <taxon>Gunneridae</taxon>
        <taxon>Pentapetalae</taxon>
        <taxon>asterids</taxon>
        <taxon>campanulids</taxon>
        <taxon>Asterales</taxon>
        <taxon>Asteraceae</taxon>
        <taxon>Asteroideae</taxon>
        <taxon>Anthemideae</taxon>
        <taxon>Artemisiinae</taxon>
        <taxon>Artemisia</taxon>
    </lineage>
</organism>
<comment type="caution">
    <text evidence="1">The sequence shown here is derived from an EMBL/GenBank/DDBJ whole genome shotgun (WGS) entry which is preliminary data.</text>
</comment>
<dbReference type="Proteomes" id="UP000245207">
    <property type="component" value="Unassembled WGS sequence"/>
</dbReference>
<name>A0A2U1N7N8_ARTAN</name>
<reference evidence="1 2" key="1">
    <citation type="journal article" date="2018" name="Mol. Plant">
        <title>The genome of Artemisia annua provides insight into the evolution of Asteraceae family and artemisinin biosynthesis.</title>
        <authorList>
            <person name="Shen Q."/>
            <person name="Zhang L."/>
            <person name="Liao Z."/>
            <person name="Wang S."/>
            <person name="Yan T."/>
            <person name="Shi P."/>
            <person name="Liu M."/>
            <person name="Fu X."/>
            <person name="Pan Q."/>
            <person name="Wang Y."/>
            <person name="Lv Z."/>
            <person name="Lu X."/>
            <person name="Zhang F."/>
            <person name="Jiang W."/>
            <person name="Ma Y."/>
            <person name="Chen M."/>
            <person name="Hao X."/>
            <person name="Li L."/>
            <person name="Tang Y."/>
            <person name="Lv G."/>
            <person name="Zhou Y."/>
            <person name="Sun X."/>
            <person name="Brodelius P.E."/>
            <person name="Rose J.K.C."/>
            <person name="Tang K."/>
        </authorList>
    </citation>
    <scope>NUCLEOTIDE SEQUENCE [LARGE SCALE GENOMIC DNA]</scope>
    <source>
        <strain evidence="2">cv. Huhao1</strain>
        <tissue evidence="1">Leaf</tissue>
    </source>
</reference>
<dbReference type="STRING" id="35608.A0A2U1N7N8"/>
<protein>
    <submittedName>
        <fullName evidence="1">3-PHOSPHOSERINE PHOSPHATASE family protein</fullName>
    </submittedName>
</protein>
<dbReference type="EMBL" id="PKPP01003421">
    <property type="protein sequence ID" value="PWA69520.1"/>
    <property type="molecule type" value="Genomic_DNA"/>
</dbReference>
<keyword evidence="2" id="KW-1185">Reference proteome</keyword>